<organism evidence="4">
    <name type="scientific">Schistocephalus solidus</name>
    <name type="common">Tapeworm</name>
    <dbReference type="NCBI Taxonomy" id="70667"/>
    <lineage>
        <taxon>Eukaryota</taxon>
        <taxon>Metazoa</taxon>
        <taxon>Spiralia</taxon>
        <taxon>Lophotrochozoa</taxon>
        <taxon>Platyhelminthes</taxon>
        <taxon>Cestoda</taxon>
        <taxon>Eucestoda</taxon>
        <taxon>Diphyllobothriidea</taxon>
        <taxon>Diphyllobothriidae</taxon>
        <taxon>Schistocephalus</taxon>
    </lineage>
</organism>
<keyword evidence="3" id="KW-1185">Reference proteome</keyword>
<reference evidence="2 3" key="2">
    <citation type="submission" date="2018-11" db="EMBL/GenBank/DDBJ databases">
        <authorList>
            <consortium name="Pathogen Informatics"/>
        </authorList>
    </citation>
    <scope>NUCLEOTIDE SEQUENCE [LARGE SCALE GENOMIC DNA]</scope>
    <source>
        <strain evidence="2 3">NST_G2</strain>
    </source>
</reference>
<dbReference type="SMART" id="SM00875">
    <property type="entry name" value="BACK"/>
    <property type="match status" value="1"/>
</dbReference>
<dbReference type="EMBL" id="UYSU01011044">
    <property type="protein sequence ID" value="VDL88344.1"/>
    <property type="molecule type" value="Genomic_DNA"/>
</dbReference>
<evidence type="ECO:0000313" key="4">
    <source>
        <dbReference type="WBParaSite" id="SSLN_0000202701-mRNA-1"/>
    </source>
</evidence>
<dbReference type="Gene3D" id="1.25.40.420">
    <property type="match status" value="1"/>
</dbReference>
<feature type="domain" description="BACK" evidence="1">
    <location>
        <begin position="19"/>
        <end position="117"/>
    </location>
</feature>
<reference evidence="4" key="1">
    <citation type="submission" date="2016-06" db="UniProtKB">
        <authorList>
            <consortium name="WormBaseParasite"/>
        </authorList>
    </citation>
    <scope>IDENTIFICATION</scope>
</reference>
<gene>
    <name evidence="2" type="ORF">SSLN_LOCUS1959</name>
</gene>
<dbReference type="WBParaSite" id="SSLN_0000202701-mRNA-1">
    <property type="protein sequence ID" value="SSLN_0000202701-mRNA-1"/>
    <property type="gene ID" value="SSLN_0000202701"/>
</dbReference>
<accession>A0A183SCL1</accession>
<proteinExistence type="predicted"/>
<evidence type="ECO:0000313" key="2">
    <source>
        <dbReference type="EMBL" id="VDL88344.1"/>
    </source>
</evidence>
<dbReference type="InterPro" id="IPR011705">
    <property type="entry name" value="BACK"/>
</dbReference>
<sequence length="130" mass="15040">MALAQSEIFEDEFPLVRSCPVLNEIRLAEEIKDLTIERFEDFVATELFLRMPADMVLTLLRSDVLSVESEEQVIGAISRWVGVGDKTDDEKLKVHAPAMLKEVQWHQTTFEFRSRLMGCYPTFQKSRECL</sequence>
<protein>
    <submittedName>
        <fullName evidence="4">BACK domain-containing protein</fullName>
    </submittedName>
</protein>
<dbReference type="Proteomes" id="UP000275846">
    <property type="component" value="Unassembled WGS sequence"/>
</dbReference>
<dbReference type="Pfam" id="PF07707">
    <property type="entry name" value="BACK"/>
    <property type="match status" value="1"/>
</dbReference>
<dbReference type="AlphaFoldDB" id="A0A183SCL1"/>
<dbReference type="OrthoDB" id="6122406at2759"/>
<evidence type="ECO:0000313" key="3">
    <source>
        <dbReference type="Proteomes" id="UP000275846"/>
    </source>
</evidence>
<name>A0A183SCL1_SCHSO</name>
<evidence type="ECO:0000259" key="1">
    <source>
        <dbReference type="SMART" id="SM00875"/>
    </source>
</evidence>